<reference evidence="1 2" key="1">
    <citation type="submission" date="2018-06" db="EMBL/GenBank/DDBJ databases">
        <title>Genomic Encyclopedia of Type Strains, Phase III (KMG-III): the genomes of soil and plant-associated and newly described type strains.</title>
        <authorList>
            <person name="Whitman W."/>
        </authorList>
    </citation>
    <scope>NUCLEOTIDE SEQUENCE [LARGE SCALE GENOMIC DNA]</scope>
    <source>
        <strain evidence="1 2">CECT 7732</strain>
    </source>
</reference>
<accession>A0A366CV18</accession>
<organism evidence="1 2">
    <name type="scientific">Marinomonas aquiplantarum</name>
    <dbReference type="NCBI Taxonomy" id="491951"/>
    <lineage>
        <taxon>Bacteria</taxon>
        <taxon>Pseudomonadati</taxon>
        <taxon>Pseudomonadota</taxon>
        <taxon>Gammaproteobacteria</taxon>
        <taxon>Oceanospirillales</taxon>
        <taxon>Oceanospirillaceae</taxon>
        <taxon>Marinomonas</taxon>
    </lineage>
</organism>
<gene>
    <name evidence="1" type="ORF">DFP76_11344</name>
</gene>
<protein>
    <submittedName>
        <fullName evidence="1">Uncharacterized protein</fullName>
    </submittedName>
</protein>
<comment type="caution">
    <text evidence="1">The sequence shown here is derived from an EMBL/GenBank/DDBJ whole genome shotgun (WGS) entry which is preliminary data.</text>
</comment>
<evidence type="ECO:0000313" key="1">
    <source>
        <dbReference type="EMBL" id="RBO79587.1"/>
    </source>
</evidence>
<sequence>MYLILAHLCPKLLKIGENGDLYPVFLVIYLVKKL</sequence>
<keyword evidence="2" id="KW-1185">Reference proteome</keyword>
<name>A0A366CV18_9GAMM</name>
<dbReference type="AlphaFoldDB" id="A0A366CV18"/>
<dbReference type="Proteomes" id="UP000252086">
    <property type="component" value="Unassembled WGS sequence"/>
</dbReference>
<proteinExistence type="predicted"/>
<dbReference type="EMBL" id="QNRF01000013">
    <property type="protein sequence ID" value="RBO79587.1"/>
    <property type="molecule type" value="Genomic_DNA"/>
</dbReference>
<evidence type="ECO:0000313" key="2">
    <source>
        <dbReference type="Proteomes" id="UP000252086"/>
    </source>
</evidence>